<proteinExistence type="predicted"/>
<organism evidence="3 4">
    <name type="scientific">Aphidius gifuensis</name>
    <name type="common">Parasitoid wasp</name>
    <dbReference type="NCBI Taxonomy" id="684658"/>
    <lineage>
        <taxon>Eukaryota</taxon>
        <taxon>Metazoa</taxon>
        <taxon>Ecdysozoa</taxon>
        <taxon>Arthropoda</taxon>
        <taxon>Hexapoda</taxon>
        <taxon>Insecta</taxon>
        <taxon>Pterygota</taxon>
        <taxon>Neoptera</taxon>
        <taxon>Endopterygota</taxon>
        <taxon>Hymenoptera</taxon>
        <taxon>Apocrita</taxon>
        <taxon>Ichneumonoidea</taxon>
        <taxon>Braconidae</taxon>
        <taxon>Aphidiinae</taxon>
        <taxon>Aphidius</taxon>
    </lineage>
</organism>
<accession>A0A834XPX6</accession>
<feature type="region of interest" description="Disordered" evidence="2">
    <location>
        <begin position="608"/>
        <end position="629"/>
    </location>
</feature>
<comment type="caution">
    <text evidence="3">The sequence shown here is derived from an EMBL/GenBank/DDBJ whole genome shotgun (WGS) entry which is preliminary data.</text>
</comment>
<keyword evidence="4" id="KW-1185">Reference proteome</keyword>
<evidence type="ECO:0000313" key="3">
    <source>
        <dbReference type="EMBL" id="KAF7991245.1"/>
    </source>
</evidence>
<dbReference type="AlphaFoldDB" id="A0A834XPX6"/>
<dbReference type="EMBL" id="JACMRX010000004">
    <property type="protein sequence ID" value="KAF7991245.1"/>
    <property type="molecule type" value="Genomic_DNA"/>
</dbReference>
<evidence type="ECO:0000256" key="2">
    <source>
        <dbReference type="SAM" id="MobiDB-lite"/>
    </source>
</evidence>
<protein>
    <submittedName>
        <fullName evidence="3">Uncharacterized protein</fullName>
    </submittedName>
</protein>
<feature type="coiled-coil region" evidence="1">
    <location>
        <begin position="455"/>
        <end position="482"/>
    </location>
</feature>
<evidence type="ECO:0000256" key="1">
    <source>
        <dbReference type="SAM" id="Coils"/>
    </source>
</evidence>
<sequence length="793" mass="89561">MDKIPNKPQIKITTSHDSACSKDDEVIIVYDKKSPINSPVSNPPGEHLKNCCFNYLHECTCKDIIKYKINKSILITGSNKKHHDDSSGINSSLSSCSSDCDSYWLKTKSFSYSDTSLKQPVKKRIDISEILKRVVDDSIDGFDANFSSFDSTQFQTLALDSDLNICSLLNKSIFEMSDDSSLNETITLISQLAYQYDKNPDMIREKLVTIIEESIIHYGSPSIGEKNFYLFKNIIKLIENESEPSGLEINDSCQYESTQSTESINKKINKLNENKLMNLTNSATFEKDEFAYLEILCNSLTSPRKEKSSSLRRSISTPNLKVINAKETILKKCQAQQQSLDDCLCVNKTRIDTDSTQERWDTYYGDQVFSPKNYTSDLSNLTRTIIKSAKKADSANDVSITNSESPKTPEKDELLHSKMLCEKSAAPKRSKSPFYLEKRISVTDLKESEKEKIIKESQKQQLDNFVDNINKKNDENDDLNKSTWDTFDSHKNNKSFSKSWSIDSLLHDDENKELKSIIVEAIKKRSNCLQSNVKKTNKSSVNTSVFNYNKLKEVFEFIKEAEKYLNYLMKHDKTIQSVVELINKNQSSDSGVGSSGGYDLLASNCSSNNKLSDDESSKVTKSNRKNVTKFRKSPNCLTTKIASRKSLVFSPSLSSSKRKSHGLKYPSVGASRKIDCPGIIVTPNTPIENRHSIISASPKFFKFNNLTKSVKKIKKTHRAGRFFVTPKKTPKMAITSYDSAESTTVSKNKTPITSPSYESFLKKKTIKSPVGEYIRGKSPIVSFKITHQLSDKQ</sequence>
<evidence type="ECO:0000313" key="4">
    <source>
        <dbReference type="Proteomes" id="UP000639338"/>
    </source>
</evidence>
<gene>
    <name evidence="3" type="ORF">HCN44_002807</name>
</gene>
<reference evidence="3 4" key="1">
    <citation type="submission" date="2020-08" db="EMBL/GenBank/DDBJ databases">
        <title>Aphidius gifuensis genome sequencing and assembly.</title>
        <authorList>
            <person name="Du Z."/>
        </authorList>
    </citation>
    <scope>NUCLEOTIDE SEQUENCE [LARGE SCALE GENOMIC DNA]</scope>
    <source>
        <strain evidence="3">YNYX2018</strain>
        <tissue evidence="3">Adults</tissue>
    </source>
</reference>
<dbReference type="Proteomes" id="UP000639338">
    <property type="component" value="Unassembled WGS sequence"/>
</dbReference>
<keyword evidence="1" id="KW-0175">Coiled coil</keyword>
<name>A0A834XPX6_APHGI</name>